<dbReference type="InterPro" id="IPR000835">
    <property type="entry name" value="HTH_MarR-typ"/>
</dbReference>
<organism evidence="5 6">
    <name type="scientific">Bradyrhizobium betae</name>
    <dbReference type="NCBI Taxonomy" id="244734"/>
    <lineage>
        <taxon>Bacteria</taxon>
        <taxon>Pseudomonadati</taxon>
        <taxon>Pseudomonadota</taxon>
        <taxon>Alphaproteobacteria</taxon>
        <taxon>Hyphomicrobiales</taxon>
        <taxon>Nitrobacteraceae</taxon>
        <taxon>Bradyrhizobium</taxon>
    </lineage>
</organism>
<keyword evidence="3" id="KW-0804">Transcription</keyword>
<dbReference type="GO" id="GO:0003700">
    <property type="term" value="F:DNA-binding transcription factor activity"/>
    <property type="evidence" value="ECO:0007669"/>
    <property type="project" value="InterPro"/>
</dbReference>
<dbReference type="InterPro" id="IPR023187">
    <property type="entry name" value="Tscrpt_reg_MarR-type_CS"/>
</dbReference>
<reference evidence="5 6" key="1">
    <citation type="submission" date="2017-03" db="EMBL/GenBank/DDBJ databases">
        <authorList>
            <person name="Safronova V.I."/>
            <person name="Sazanova A.L."/>
            <person name="Chirak E.R."/>
        </authorList>
    </citation>
    <scope>NUCLEOTIDE SEQUENCE [LARGE SCALE GENOMIC DNA]</scope>
    <source>
        <strain evidence="5 6">Opo-243</strain>
    </source>
</reference>
<dbReference type="PROSITE" id="PS50995">
    <property type="entry name" value="HTH_MARR_2"/>
    <property type="match status" value="1"/>
</dbReference>
<evidence type="ECO:0000256" key="2">
    <source>
        <dbReference type="ARBA" id="ARBA00023125"/>
    </source>
</evidence>
<dbReference type="PROSITE" id="PS01117">
    <property type="entry name" value="HTH_MARR_1"/>
    <property type="match status" value="1"/>
</dbReference>
<evidence type="ECO:0000313" key="6">
    <source>
        <dbReference type="Proteomes" id="UP000290819"/>
    </source>
</evidence>
<dbReference type="SUPFAM" id="SSF46785">
    <property type="entry name" value="Winged helix' DNA-binding domain"/>
    <property type="match status" value="1"/>
</dbReference>
<protein>
    <recommendedName>
        <fullName evidence="4">HTH marR-type domain-containing protein</fullName>
    </recommendedName>
</protein>
<dbReference type="InterPro" id="IPR036390">
    <property type="entry name" value="WH_DNA-bd_sf"/>
</dbReference>
<keyword evidence="1" id="KW-0805">Transcription regulation</keyword>
<feature type="domain" description="HTH marR-type" evidence="4">
    <location>
        <begin position="12"/>
        <end position="146"/>
    </location>
</feature>
<evidence type="ECO:0000259" key="4">
    <source>
        <dbReference type="PROSITE" id="PS50995"/>
    </source>
</evidence>
<dbReference type="OrthoDB" id="2287011at2"/>
<dbReference type="AlphaFoldDB" id="A0A4Q1UQG6"/>
<evidence type="ECO:0000256" key="1">
    <source>
        <dbReference type="ARBA" id="ARBA00023015"/>
    </source>
</evidence>
<keyword evidence="6" id="KW-1185">Reference proteome</keyword>
<evidence type="ECO:0000256" key="3">
    <source>
        <dbReference type="ARBA" id="ARBA00023163"/>
    </source>
</evidence>
<keyword evidence="2" id="KW-0238">DNA-binding</keyword>
<dbReference type="GO" id="GO:0006950">
    <property type="term" value="P:response to stress"/>
    <property type="evidence" value="ECO:0007669"/>
    <property type="project" value="TreeGrafter"/>
</dbReference>
<dbReference type="PANTHER" id="PTHR33164">
    <property type="entry name" value="TRANSCRIPTIONAL REGULATOR, MARR FAMILY"/>
    <property type="match status" value="1"/>
</dbReference>
<comment type="caution">
    <text evidence="5">The sequence shown here is derived from an EMBL/GenBank/DDBJ whole genome shotgun (WGS) entry which is preliminary data.</text>
</comment>
<dbReference type="InterPro" id="IPR036388">
    <property type="entry name" value="WH-like_DNA-bd_sf"/>
</dbReference>
<dbReference type="Proteomes" id="UP000290819">
    <property type="component" value="Unassembled WGS sequence"/>
</dbReference>
<dbReference type="Pfam" id="PF12802">
    <property type="entry name" value="MarR_2"/>
    <property type="match status" value="1"/>
</dbReference>
<accession>A0A4Q1UQG6</accession>
<dbReference type="Gene3D" id="1.10.10.10">
    <property type="entry name" value="Winged helix-like DNA-binding domain superfamily/Winged helix DNA-binding domain"/>
    <property type="match status" value="1"/>
</dbReference>
<dbReference type="PANTHER" id="PTHR33164:SF105">
    <property type="entry name" value="TRANSCRIPTIONAL REPRESSOR PROTEIN-RELATED"/>
    <property type="match status" value="1"/>
</dbReference>
<proteinExistence type="predicted"/>
<sequence>MAEQELPVVERNRCNCAALRKASRHMTLFYDAALEPSGLRSTQYALLTEIHRRGNAPPSIGDLAEALVIDQSTIGQNLRPLERDGLVTLERAEADRRIRLVKLTRAGRSRLADARPLWLAAQEKFEDGFGKRAAAELRNVLAGIAGDQSLIPERHELRSEKA</sequence>
<gene>
    <name evidence="5" type="ORF">B5V03_29150</name>
</gene>
<dbReference type="InterPro" id="IPR039422">
    <property type="entry name" value="MarR/SlyA-like"/>
</dbReference>
<dbReference type="EMBL" id="MZXW01000041">
    <property type="protein sequence ID" value="RXT39218.1"/>
    <property type="molecule type" value="Genomic_DNA"/>
</dbReference>
<name>A0A4Q1UQG6_9BRAD</name>
<evidence type="ECO:0000313" key="5">
    <source>
        <dbReference type="EMBL" id="RXT39218.1"/>
    </source>
</evidence>
<dbReference type="SMART" id="SM00347">
    <property type="entry name" value="HTH_MARR"/>
    <property type="match status" value="1"/>
</dbReference>
<dbReference type="GO" id="GO:0003677">
    <property type="term" value="F:DNA binding"/>
    <property type="evidence" value="ECO:0007669"/>
    <property type="project" value="UniProtKB-KW"/>
</dbReference>